<protein>
    <recommendedName>
        <fullName evidence="4">Niacin transporter</fullName>
    </recommendedName>
</protein>
<keyword evidence="1" id="KW-0812">Transmembrane</keyword>
<dbReference type="Pfam" id="PF12822">
    <property type="entry name" value="ECF_trnsprt"/>
    <property type="match status" value="1"/>
</dbReference>
<keyword evidence="1" id="KW-1133">Transmembrane helix</keyword>
<gene>
    <name evidence="2" type="ORF">SAMN05446037_100392</name>
</gene>
<accession>A0A239B8M2</accession>
<dbReference type="OrthoDB" id="9815422at2"/>
<feature type="transmembrane region" description="Helical" evidence="1">
    <location>
        <begin position="74"/>
        <end position="93"/>
    </location>
</feature>
<dbReference type="AlphaFoldDB" id="A0A239B8M2"/>
<evidence type="ECO:0008006" key="4">
    <source>
        <dbReference type="Google" id="ProtNLM"/>
    </source>
</evidence>
<organism evidence="2 3">
    <name type="scientific">Anaerovirgula multivorans</name>
    <dbReference type="NCBI Taxonomy" id="312168"/>
    <lineage>
        <taxon>Bacteria</taxon>
        <taxon>Bacillati</taxon>
        <taxon>Bacillota</taxon>
        <taxon>Clostridia</taxon>
        <taxon>Peptostreptococcales</taxon>
        <taxon>Natronincolaceae</taxon>
        <taxon>Anaerovirgula</taxon>
    </lineage>
</organism>
<dbReference type="RefSeq" id="WP_089281590.1">
    <property type="nucleotide sequence ID" value="NZ_FZOJ01000003.1"/>
</dbReference>
<evidence type="ECO:0000313" key="3">
    <source>
        <dbReference type="Proteomes" id="UP000198304"/>
    </source>
</evidence>
<reference evidence="2 3" key="1">
    <citation type="submission" date="2017-06" db="EMBL/GenBank/DDBJ databases">
        <authorList>
            <person name="Kim H.J."/>
            <person name="Triplett B.A."/>
        </authorList>
    </citation>
    <scope>NUCLEOTIDE SEQUENCE [LARGE SCALE GENOMIC DNA]</scope>
    <source>
        <strain evidence="2 3">SCA</strain>
    </source>
</reference>
<keyword evidence="1" id="KW-0472">Membrane</keyword>
<feature type="transmembrane region" description="Helical" evidence="1">
    <location>
        <begin position="38"/>
        <end position="62"/>
    </location>
</feature>
<dbReference type="Gene3D" id="1.10.1760.20">
    <property type="match status" value="1"/>
</dbReference>
<sequence>MQTRKMVTAGFFIALGVIFPILFHMVNMGGAVFLPMHIPVLLAGFILGGKYGFIVGLLTPALSSLLTGMPPLMPILPIMTIELSLYGLVAGILSEKTNINNIFSLLAAMICGRVGGLITVYCMANLLDIVKLQPMIWIKGAITTGLPGMVIQIIFIPGLLHMLKHAMKRDISYSFK</sequence>
<dbReference type="Proteomes" id="UP000198304">
    <property type="component" value="Unassembled WGS sequence"/>
</dbReference>
<evidence type="ECO:0000313" key="2">
    <source>
        <dbReference type="EMBL" id="SNS04270.1"/>
    </source>
</evidence>
<feature type="transmembrane region" description="Helical" evidence="1">
    <location>
        <begin position="105"/>
        <end position="124"/>
    </location>
</feature>
<dbReference type="GO" id="GO:0022857">
    <property type="term" value="F:transmembrane transporter activity"/>
    <property type="evidence" value="ECO:0007669"/>
    <property type="project" value="InterPro"/>
</dbReference>
<evidence type="ECO:0000256" key="1">
    <source>
        <dbReference type="SAM" id="Phobius"/>
    </source>
</evidence>
<proteinExistence type="predicted"/>
<dbReference type="InterPro" id="IPR024529">
    <property type="entry name" value="ECF_trnsprt_substrate-spec"/>
</dbReference>
<keyword evidence="3" id="KW-1185">Reference proteome</keyword>
<feature type="transmembrane region" description="Helical" evidence="1">
    <location>
        <begin position="6"/>
        <end position="26"/>
    </location>
</feature>
<name>A0A239B8M2_9FIRM</name>
<dbReference type="EMBL" id="FZOJ01000003">
    <property type="protein sequence ID" value="SNS04270.1"/>
    <property type="molecule type" value="Genomic_DNA"/>
</dbReference>
<feature type="transmembrane region" description="Helical" evidence="1">
    <location>
        <begin position="136"/>
        <end position="160"/>
    </location>
</feature>